<keyword evidence="6 9" id="KW-0804">Transcription</keyword>
<dbReference type="OrthoDB" id="1414159at2759"/>
<evidence type="ECO:0000256" key="5">
    <source>
        <dbReference type="ARBA" id="ARBA00023125"/>
    </source>
</evidence>
<dbReference type="PROSITE" id="PS50863">
    <property type="entry name" value="B3"/>
    <property type="match status" value="1"/>
</dbReference>
<evidence type="ECO:0000256" key="7">
    <source>
        <dbReference type="ARBA" id="ARBA00023242"/>
    </source>
</evidence>
<comment type="subcellular location">
    <subcellularLocation>
        <location evidence="2 9">Nucleus</location>
    </subcellularLocation>
</comment>
<reference evidence="11" key="1">
    <citation type="submission" date="2017-07" db="EMBL/GenBank/DDBJ databases">
        <title>Taro Niue Genome Assembly and Annotation.</title>
        <authorList>
            <person name="Atibalentja N."/>
            <person name="Keating K."/>
            <person name="Fields C.J."/>
        </authorList>
    </citation>
    <scope>NUCLEOTIDE SEQUENCE</scope>
    <source>
        <strain evidence="11">Niue_2</strain>
        <tissue evidence="11">Leaf</tissue>
    </source>
</reference>
<evidence type="ECO:0000256" key="1">
    <source>
        <dbReference type="ARBA" id="ARBA00003182"/>
    </source>
</evidence>
<dbReference type="GO" id="GO:0009734">
    <property type="term" value="P:auxin-activated signaling pathway"/>
    <property type="evidence" value="ECO:0007669"/>
    <property type="project" value="UniProtKB-KW"/>
</dbReference>
<evidence type="ECO:0000256" key="2">
    <source>
        <dbReference type="ARBA" id="ARBA00004123"/>
    </source>
</evidence>
<comment type="subunit">
    <text evidence="9">Homodimers and heterodimers.</text>
</comment>
<accession>A0A843TNE5</accession>
<feature type="domain" description="TF-B3" evidence="10">
    <location>
        <begin position="112"/>
        <end position="214"/>
    </location>
</feature>
<dbReference type="GO" id="GO:0003677">
    <property type="term" value="F:DNA binding"/>
    <property type="evidence" value="ECO:0007669"/>
    <property type="project" value="UniProtKB-KW"/>
</dbReference>
<comment type="similarity">
    <text evidence="3 9">Belongs to the ARF family.</text>
</comment>
<dbReference type="EMBL" id="NMUH01000107">
    <property type="protein sequence ID" value="MQL71716.1"/>
    <property type="molecule type" value="Genomic_DNA"/>
</dbReference>
<dbReference type="PANTHER" id="PTHR31384">
    <property type="entry name" value="AUXIN RESPONSE FACTOR 4-RELATED"/>
    <property type="match status" value="1"/>
</dbReference>
<dbReference type="PANTHER" id="PTHR31384:SF94">
    <property type="entry name" value="AUXIN RESPONSE FACTOR 17"/>
    <property type="match status" value="1"/>
</dbReference>
<gene>
    <name evidence="11" type="ORF">Taro_004041</name>
</gene>
<dbReference type="GO" id="GO:0005634">
    <property type="term" value="C:nucleus"/>
    <property type="evidence" value="ECO:0007669"/>
    <property type="project" value="UniProtKB-SubCell"/>
</dbReference>
<evidence type="ECO:0000313" key="11">
    <source>
        <dbReference type="EMBL" id="MQL71716.1"/>
    </source>
</evidence>
<name>A0A843TNE5_COLES</name>
<dbReference type="InterPro" id="IPR044835">
    <property type="entry name" value="ARF_plant"/>
</dbReference>
<evidence type="ECO:0000256" key="6">
    <source>
        <dbReference type="ARBA" id="ARBA00023163"/>
    </source>
</evidence>
<dbReference type="Gene3D" id="2.40.330.10">
    <property type="entry name" value="DNA-binding pseudobarrel domain"/>
    <property type="match status" value="1"/>
</dbReference>
<dbReference type="Pfam" id="PF06507">
    <property type="entry name" value="ARF_AD"/>
    <property type="match status" value="1"/>
</dbReference>
<dbReference type="InterPro" id="IPR015300">
    <property type="entry name" value="DNA-bd_pseudobarrel_sf"/>
</dbReference>
<dbReference type="InterPro" id="IPR010525">
    <property type="entry name" value="ARF_dom"/>
</dbReference>
<evidence type="ECO:0000256" key="9">
    <source>
        <dbReference type="RuleBase" id="RU004561"/>
    </source>
</evidence>
<comment type="function">
    <text evidence="1 9">Auxin response factors (ARFs) are transcriptional factors that bind specifically to the DNA sequence 5'-TGTCTC-3' found in the auxin-responsive promoter elements (AuxREs).</text>
</comment>
<dbReference type="AlphaFoldDB" id="A0A843TNE5"/>
<evidence type="ECO:0000256" key="4">
    <source>
        <dbReference type="ARBA" id="ARBA00023015"/>
    </source>
</evidence>
<dbReference type="Gene3D" id="2.30.30.1040">
    <property type="match status" value="1"/>
</dbReference>
<protein>
    <recommendedName>
        <fullName evidence="9">Auxin response factor</fullName>
    </recommendedName>
</protein>
<evidence type="ECO:0000256" key="8">
    <source>
        <dbReference type="ARBA" id="ARBA00023294"/>
    </source>
</evidence>
<dbReference type="GO" id="GO:0006355">
    <property type="term" value="P:regulation of DNA-templated transcription"/>
    <property type="evidence" value="ECO:0007669"/>
    <property type="project" value="InterPro"/>
</dbReference>
<dbReference type="SUPFAM" id="SSF101936">
    <property type="entry name" value="DNA-binding pseudobarrel domain"/>
    <property type="match status" value="1"/>
</dbReference>
<keyword evidence="7 9" id="KW-0539">Nucleus</keyword>
<keyword evidence="4 9" id="KW-0805">Transcription regulation</keyword>
<sequence length="574" mass="63424">MAAAEERRSLDPLIWKACAGSSVRIPAVGSLVYYFPQGHAEQAGSAADVASMPCNKPYFLCRVAGVQFLADRETDEVYARMRLYPQELDPGAVPGCSSPEEPGRGVEGVLSFAKVLTPSDANNGGGFSVPRFCADSIFPPLDYDEDPPVQKLIVRDMHEEEWRFRHIYRGTPRRHLLTTGWSKFVNSKKLVAGDSVVFIKNGSGELFVGVRRTGRSGVPSDFFQSSSSQISPLAAKPGEFLGGREVFSRHCKGKVTLESVVEAVRLADMDSQFEITYYPRIGSSDFVVRKDVVEAAVRMSWSTGMRVKMSVETEDSSRMTWYSGTVSRIIRHLSPFTFSPWRTLEVVTWDEPDVLQSIKRVSPWKVELLSVSPQILSPYPSFKKPRIKQNQELLTGGARENMFFPVSGSSDVMNEGMISPAIIQNIFPAGMQGARHDLICVSSLFDFLPSGAHDLFPEKVNFNRIPPKAELHNIGSESKSEGSSPKAPSNINHCGSELFCDTTVKEPANVISVSFRLFGKTIHMDPSVLADDKEGSKNDTAADRSFNVFLFDPQERLHGGHDGLPPQKIQTAEM</sequence>
<proteinExistence type="inferred from homology"/>
<evidence type="ECO:0000259" key="10">
    <source>
        <dbReference type="PROSITE" id="PS50863"/>
    </source>
</evidence>
<keyword evidence="12" id="KW-1185">Reference proteome</keyword>
<evidence type="ECO:0000313" key="12">
    <source>
        <dbReference type="Proteomes" id="UP000652761"/>
    </source>
</evidence>
<dbReference type="SMART" id="SM01019">
    <property type="entry name" value="B3"/>
    <property type="match status" value="1"/>
</dbReference>
<comment type="caution">
    <text evidence="11">The sequence shown here is derived from an EMBL/GenBank/DDBJ whole genome shotgun (WGS) entry which is preliminary data.</text>
</comment>
<dbReference type="InterPro" id="IPR003340">
    <property type="entry name" value="B3_DNA-bd"/>
</dbReference>
<keyword evidence="5 9" id="KW-0238">DNA-binding</keyword>
<dbReference type="Proteomes" id="UP000652761">
    <property type="component" value="Unassembled WGS sequence"/>
</dbReference>
<dbReference type="CDD" id="cd10017">
    <property type="entry name" value="B3_DNA"/>
    <property type="match status" value="1"/>
</dbReference>
<organism evidence="11 12">
    <name type="scientific">Colocasia esculenta</name>
    <name type="common">Wild taro</name>
    <name type="synonym">Arum esculentum</name>
    <dbReference type="NCBI Taxonomy" id="4460"/>
    <lineage>
        <taxon>Eukaryota</taxon>
        <taxon>Viridiplantae</taxon>
        <taxon>Streptophyta</taxon>
        <taxon>Embryophyta</taxon>
        <taxon>Tracheophyta</taxon>
        <taxon>Spermatophyta</taxon>
        <taxon>Magnoliopsida</taxon>
        <taxon>Liliopsida</taxon>
        <taxon>Araceae</taxon>
        <taxon>Aroideae</taxon>
        <taxon>Colocasieae</taxon>
        <taxon>Colocasia</taxon>
    </lineage>
</organism>
<dbReference type="Pfam" id="PF02362">
    <property type="entry name" value="B3"/>
    <property type="match status" value="1"/>
</dbReference>
<keyword evidence="8 9" id="KW-0927">Auxin signaling pathway</keyword>
<dbReference type="FunFam" id="2.40.330.10:FF:000001">
    <property type="entry name" value="Auxin response factor"/>
    <property type="match status" value="1"/>
</dbReference>
<evidence type="ECO:0000256" key="3">
    <source>
        <dbReference type="ARBA" id="ARBA00007853"/>
    </source>
</evidence>